<evidence type="ECO:0000313" key="1">
    <source>
        <dbReference type="EMBL" id="VVM07518.1"/>
    </source>
</evidence>
<keyword evidence="1" id="KW-0413">Isomerase</keyword>
<dbReference type="InterPro" id="IPR041492">
    <property type="entry name" value="HAD_2"/>
</dbReference>
<dbReference type="PANTHER" id="PTHR42896">
    <property type="entry name" value="XYLULOSE-1,5-BISPHOSPHATE (XUBP) PHOSPHATASE"/>
    <property type="match status" value="1"/>
</dbReference>
<protein>
    <submittedName>
        <fullName evidence="1">Beta-phosphoglucomutase</fullName>
        <ecNumber evidence="1">5.4.2.6</ecNumber>
    </submittedName>
</protein>
<evidence type="ECO:0000313" key="2">
    <source>
        <dbReference type="Proteomes" id="UP000334923"/>
    </source>
</evidence>
<gene>
    <name evidence="1" type="primary">ycjU</name>
    <name evidence="1" type="ORF">MAMT_01785</name>
</gene>
<dbReference type="EC" id="5.4.2.6" evidence="1"/>
<dbReference type="Proteomes" id="UP000334923">
    <property type="component" value="Unassembled WGS sequence"/>
</dbReference>
<dbReference type="Gene3D" id="1.10.150.240">
    <property type="entry name" value="Putative phosphatase, domain 2"/>
    <property type="match status" value="1"/>
</dbReference>
<dbReference type="AlphaFoldDB" id="A0A5E6MD99"/>
<dbReference type="InterPro" id="IPR044999">
    <property type="entry name" value="CbbY-like"/>
</dbReference>
<dbReference type="Gene3D" id="3.40.50.1000">
    <property type="entry name" value="HAD superfamily/HAD-like"/>
    <property type="match status" value="1"/>
</dbReference>
<proteinExistence type="predicted"/>
<dbReference type="OrthoDB" id="9797743at2"/>
<dbReference type="InterPro" id="IPR023198">
    <property type="entry name" value="PGP-like_dom2"/>
</dbReference>
<dbReference type="InterPro" id="IPR023214">
    <property type="entry name" value="HAD_sf"/>
</dbReference>
<dbReference type="SUPFAM" id="SSF56784">
    <property type="entry name" value="HAD-like"/>
    <property type="match status" value="1"/>
</dbReference>
<organism evidence="1 2">
    <name type="scientific">Methylacidimicrobium tartarophylax</name>
    <dbReference type="NCBI Taxonomy" id="1041768"/>
    <lineage>
        <taxon>Bacteria</taxon>
        <taxon>Pseudomonadati</taxon>
        <taxon>Verrucomicrobiota</taxon>
        <taxon>Methylacidimicrobium</taxon>
    </lineage>
</organism>
<dbReference type="InterPro" id="IPR036412">
    <property type="entry name" value="HAD-like_sf"/>
</dbReference>
<dbReference type="RefSeq" id="WP_142660606.1">
    <property type="nucleotide sequence ID" value="NZ_CABFVA020000097.1"/>
</dbReference>
<dbReference type="GO" id="GO:0008801">
    <property type="term" value="F:beta-phosphoglucomutase activity"/>
    <property type="evidence" value="ECO:0007669"/>
    <property type="project" value="UniProtKB-EC"/>
</dbReference>
<accession>A0A5E6MD99</accession>
<name>A0A5E6MD99_9BACT</name>
<sequence>MTTVRWDGLIWDVDGTIALTEREGHLPACNAAFAAMDLPIRWSWEEFQGLLGVPGNELRMKRALEALDHPPDHPEEVAGQLARLKKKLYLERFLSCTSLRPGIRDLIREARERGLRQAIVTTSDEEQIHALLSLHLPEEKGWFSPVFGKRAGRKTAPDSPLYRRCLAEWGCAGNRVLAIEDSEVGLRAACEAGIPTVVTYNDYTSGHDFRGASWVTSSLARVSLDRLAQEVPEA</sequence>
<dbReference type="EMBL" id="CABFVA020000097">
    <property type="protein sequence ID" value="VVM07518.1"/>
    <property type="molecule type" value="Genomic_DNA"/>
</dbReference>
<keyword evidence="2" id="KW-1185">Reference proteome</keyword>
<reference evidence="1 2" key="1">
    <citation type="submission" date="2019-09" db="EMBL/GenBank/DDBJ databases">
        <authorList>
            <person name="Cremers G."/>
        </authorList>
    </citation>
    <scope>NUCLEOTIDE SEQUENCE [LARGE SCALE GENOMIC DNA]</scope>
    <source>
        <strain evidence="1">4A</strain>
    </source>
</reference>
<dbReference type="PANTHER" id="PTHR42896:SF2">
    <property type="entry name" value="CBBY-LIKE PROTEIN"/>
    <property type="match status" value="1"/>
</dbReference>
<dbReference type="Pfam" id="PF13419">
    <property type="entry name" value="HAD_2"/>
    <property type="match status" value="1"/>
</dbReference>
<dbReference type="GO" id="GO:0016787">
    <property type="term" value="F:hydrolase activity"/>
    <property type="evidence" value="ECO:0007669"/>
    <property type="project" value="InterPro"/>
</dbReference>